<dbReference type="GO" id="GO:0003723">
    <property type="term" value="F:RNA binding"/>
    <property type="evidence" value="ECO:0007669"/>
    <property type="project" value="UniProtKB-UniRule"/>
</dbReference>
<comment type="catalytic activity">
    <reaction evidence="1">
        <text>adenosine(2030) in 23S rRNA + S-adenosyl-L-methionine = N(6)-methyladenosine(2030) in 23S rRNA + S-adenosyl-L-homocysteine + H(+)</text>
        <dbReference type="Rhea" id="RHEA:43736"/>
        <dbReference type="Rhea" id="RHEA-COMP:10668"/>
        <dbReference type="Rhea" id="RHEA-COMP:10669"/>
        <dbReference type="ChEBI" id="CHEBI:15378"/>
        <dbReference type="ChEBI" id="CHEBI:57856"/>
        <dbReference type="ChEBI" id="CHEBI:59789"/>
        <dbReference type="ChEBI" id="CHEBI:74411"/>
        <dbReference type="ChEBI" id="CHEBI:74449"/>
        <dbReference type="EC" id="2.1.1.266"/>
    </reaction>
</comment>
<dbReference type="PANTHER" id="PTHR37426:SF1">
    <property type="entry name" value="RIBOSOMAL RNA LARGE SUBUNIT METHYLTRANSFERASE J"/>
    <property type="match status" value="1"/>
</dbReference>
<evidence type="ECO:0000256" key="1">
    <source>
        <dbReference type="HAMAP-Rule" id="MF_00934"/>
    </source>
</evidence>
<dbReference type="HAMAP" id="MF_00934">
    <property type="entry name" value="23SrRNA_methyltr_J"/>
    <property type="match status" value="1"/>
</dbReference>
<keyword evidence="1" id="KW-0808">Transferase</keyword>
<feature type="binding site" evidence="1">
    <location>
        <position position="229"/>
    </location>
    <ligand>
        <name>S-adenosyl-L-methionine</name>
        <dbReference type="ChEBI" id="CHEBI:59789"/>
    </ligand>
</feature>
<dbReference type="EMBL" id="NHRY01000114">
    <property type="protein sequence ID" value="PPQ34314.1"/>
    <property type="molecule type" value="Genomic_DNA"/>
</dbReference>
<comment type="caution">
    <text evidence="3">The sequence shown here is derived from an EMBL/GenBank/DDBJ whole genome shotgun (WGS) entry which is preliminary data.</text>
</comment>
<keyword evidence="4" id="KW-1185">Reference proteome</keyword>
<feature type="active site" description="Proton acceptor" evidence="1">
    <location>
        <position position="229"/>
    </location>
</feature>
<comment type="subunit">
    <text evidence="1">Monomer.</text>
</comment>
<evidence type="ECO:0000313" key="3">
    <source>
        <dbReference type="EMBL" id="PPQ34314.1"/>
    </source>
</evidence>
<comment type="caution">
    <text evidence="1">Lacks conserved residue(s) required for the propagation of feature annotation.</text>
</comment>
<name>A0A2S6NID3_RHOGL</name>
<comment type="function">
    <text evidence="1">Specifically methylates the adenine in position 2030 of 23S rRNA.</text>
</comment>
<protein>
    <recommendedName>
        <fullName evidence="1">Ribosomal RNA large subunit methyltransferase J</fullName>
        <ecNumber evidence="1">2.1.1.266</ecNumber>
    </recommendedName>
    <alternativeName>
        <fullName evidence="1">23S rRNA (adenine(2030)-N6)-methyltransferase</fullName>
    </alternativeName>
    <alternativeName>
        <fullName evidence="1">23S rRNA m6A2030 methyltransferase</fullName>
    </alternativeName>
</protein>
<dbReference type="Gene3D" id="3.40.50.150">
    <property type="entry name" value="Vaccinia Virus protein VP39"/>
    <property type="match status" value="2"/>
</dbReference>
<sequence>MAARSAIAAVGMNYRHAYHAGNFADCFKHALLADLVDAFARKPTPYFVLDTHAGVGRYDLEDDAARRTGEADAGIRRLLASQPAPLRRYLDLVRSLGLYPGSPTLIRALMRPAGANLAGERHGRCHTVMPGAGPASTPCDAEPDKGVDGGPSAAMTTGADRRARPPKSAPMLMRPADRLACCELHPEDVIPLRRLFHHDPQVEVHFRSGWDALKALLPPREKRGLVFIDPPFESQDEFAVVTEGLKRGHSRFSHGVFAAWYPIKQRAAVRGFHANLKMTGIRDIIAIELYLRAPTNAERLNGCGLLVINPPYRFAEQGQAIADAVLRGLGQDESGAGVDVIRIADE</sequence>
<accession>A0A2S6NID3</accession>
<proteinExistence type="inferred from homology"/>
<dbReference type="InterPro" id="IPR029063">
    <property type="entry name" value="SAM-dependent_MTases_sf"/>
</dbReference>
<feature type="binding site" evidence="1">
    <location>
        <position position="102"/>
    </location>
    <ligand>
        <name>S-adenosyl-L-methionine</name>
        <dbReference type="ChEBI" id="CHEBI:59789"/>
    </ligand>
</feature>
<reference evidence="3 4" key="1">
    <citation type="journal article" date="2018" name="Arch. Microbiol.">
        <title>New insights into the metabolic potential of the phototrophic purple bacterium Rhodopila globiformis DSM 161(T) from its draft genome sequence and evidence for a vanadium-dependent nitrogenase.</title>
        <authorList>
            <person name="Imhoff J.F."/>
            <person name="Rahn T."/>
            <person name="Kunzel S."/>
            <person name="Neulinger S.C."/>
        </authorList>
    </citation>
    <scope>NUCLEOTIDE SEQUENCE [LARGE SCALE GENOMIC DNA]</scope>
    <source>
        <strain evidence="3 4">DSM 161</strain>
    </source>
</reference>
<feature type="site" description="Interaction with substrate rRNA" evidence="1">
    <location>
        <position position="14"/>
    </location>
</feature>
<feature type="binding site" evidence="1">
    <location>
        <position position="29"/>
    </location>
    <ligand>
        <name>S-adenosyl-L-methionine</name>
        <dbReference type="ChEBI" id="CHEBI:59789"/>
    </ligand>
</feature>
<gene>
    <name evidence="1" type="primary">rlmJ</name>
    <name evidence="3" type="ORF">CCS01_11100</name>
</gene>
<dbReference type="GO" id="GO:0005829">
    <property type="term" value="C:cytosol"/>
    <property type="evidence" value="ECO:0007669"/>
    <property type="project" value="TreeGrafter"/>
</dbReference>
<dbReference type="SUPFAM" id="SSF53335">
    <property type="entry name" value="S-adenosyl-L-methionine-dependent methyltransferases"/>
    <property type="match status" value="2"/>
</dbReference>
<keyword evidence="1" id="KW-0698">rRNA processing</keyword>
<organism evidence="3 4">
    <name type="scientific">Rhodopila globiformis</name>
    <name type="common">Rhodopseudomonas globiformis</name>
    <dbReference type="NCBI Taxonomy" id="1071"/>
    <lineage>
        <taxon>Bacteria</taxon>
        <taxon>Pseudomonadati</taxon>
        <taxon>Pseudomonadota</taxon>
        <taxon>Alphaproteobacteria</taxon>
        <taxon>Acetobacterales</taxon>
        <taxon>Acetobacteraceae</taxon>
        <taxon>Rhodopila</taxon>
    </lineage>
</organism>
<keyword evidence="1" id="KW-0489">Methyltransferase</keyword>
<dbReference type="EC" id="2.1.1.266" evidence="1"/>
<feature type="binding site" evidence="1">
    <location>
        <position position="183"/>
    </location>
    <ligand>
        <name>S-adenosyl-L-methionine</name>
        <dbReference type="ChEBI" id="CHEBI:59789"/>
    </ligand>
</feature>
<dbReference type="InterPro" id="IPR007473">
    <property type="entry name" value="RlmJ"/>
</dbReference>
<dbReference type="GO" id="GO:0070475">
    <property type="term" value="P:rRNA base methylation"/>
    <property type="evidence" value="ECO:0007669"/>
    <property type="project" value="UniProtKB-UniRule"/>
</dbReference>
<keyword evidence="1" id="KW-0949">S-adenosyl-L-methionine</keyword>
<evidence type="ECO:0000256" key="2">
    <source>
        <dbReference type="SAM" id="MobiDB-lite"/>
    </source>
</evidence>
<dbReference type="PANTHER" id="PTHR37426">
    <property type="entry name" value="RIBOSOMAL RNA LARGE SUBUNIT METHYLTRANSFERASE J"/>
    <property type="match status" value="1"/>
</dbReference>
<dbReference type="GO" id="GO:0036307">
    <property type="term" value="F:23S rRNA (adenine(2030)-N(6))-methyltransferase activity"/>
    <property type="evidence" value="ECO:0007669"/>
    <property type="project" value="UniProtKB-UniRule"/>
</dbReference>
<dbReference type="Proteomes" id="UP000239724">
    <property type="component" value="Unassembled WGS sequence"/>
</dbReference>
<dbReference type="Pfam" id="PF04378">
    <property type="entry name" value="RsmJ"/>
    <property type="match status" value="2"/>
</dbReference>
<feature type="region of interest" description="Disordered" evidence="2">
    <location>
        <begin position="133"/>
        <end position="170"/>
    </location>
</feature>
<feature type="binding site" evidence="1">
    <location>
        <position position="52"/>
    </location>
    <ligand>
        <name>S-adenosyl-L-methionine</name>
        <dbReference type="ChEBI" id="CHEBI:59789"/>
    </ligand>
</feature>
<evidence type="ECO:0000313" key="4">
    <source>
        <dbReference type="Proteomes" id="UP000239724"/>
    </source>
</evidence>
<keyword evidence="1" id="KW-0694">RNA-binding</keyword>
<comment type="similarity">
    <text evidence="1">Belongs to the RlmJ family.</text>
</comment>
<dbReference type="AlphaFoldDB" id="A0A2S6NID3"/>